<evidence type="ECO:0000256" key="1">
    <source>
        <dbReference type="ARBA" id="ARBA00004162"/>
    </source>
</evidence>
<evidence type="ECO:0000313" key="8">
    <source>
        <dbReference type="EMBL" id="RFZ82139.1"/>
    </source>
</evidence>
<dbReference type="PANTHER" id="PTHR30558:SF7">
    <property type="entry name" value="TOL-PAL SYSTEM PROTEIN TOLR"/>
    <property type="match status" value="1"/>
</dbReference>
<gene>
    <name evidence="8" type="ORF">DYU05_16085</name>
</gene>
<proteinExistence type="inferred from homology"/>
<accession>A0A3E2NMB9</accession>
<keyword evidence="4 7" id="KW-0812">Transmembrane</keyword>
<protein>
    <submittedName>
        <fullName evidence="8">Biopolymer transporter ExbD</fullName>
    </submittedName>
</protein>
<dbReference type="GO" id="GO:0005886">
    <property type="term" value="C:plasma membrane"/>
    <property type="evidence" value="ECO:0007669"/>
    <property type="project" value="UniProtKB-SubCell"/>
</dbReference>
<sequence>MNLRKRQRGASAEVHTSAMNDIMFFLLLFFLIASTVTNPNVVKLMLPKSSSGQAVSKKTINVSIDQNLNYQVNKKPVPLDQLRGALEGYKSMANELTIVLFVEHTVAIENVVQVMDIAKDLNIKMVLATQPKGK</sequence>
<keyword evidence="7" id="KW-0813">Transport</keyword>
<comment type="subcellular location">
    <subcellularLocation>
        <location evidence="1">Cell membrane</location>
        <topology evidence="1">Single-pass membrane protein</topology>
    </subcellularLocation>
    <subcellularLocation>
        <location evidence="7">Cell membrane</location>
        <topology evidence="7">Single-pass type II membrane protein</topology>
    </subcellularLocation>
</comment>
<evidence type="ECO:0000256" key="3">
    <source>
        <dbReference type="ARBA" id="ARBA00022475"/>
    </source>
</evidence>
<dbReference type="RefSeq" id="WP_117384164.1">
    <property type="nucleotide sequence ID" value="NZ_QWDE01000003.1"/>
</dbReference>
<keyword evidence="7" id="KW-0653">Protein transport</keyword>
<keyword evidence="3" id="KW-1003">Cell membrane</keyword>
<organism evidence="8 9">
    <name type="scientific">Mucilaginibacter terrenus</name>
    <dbReference type="NCBI Taxonomy" id="2482727"/>
    <lineage>
        <taxon>Bacteria</taxon>
        <taxon>Pseudomonadati</taxon>
        <taxon>Bacteroidota</taxon>
        <taxon>Sphingobacteriia</taxon>
        <taxon>Sphingobacteriales</taxon>
        <taxon>Sphingobacteriaceae</taxon>
        <taxon>Mucilaginibacter</taxon>
    </lineage>
</organism>
<dbReference type="PANTHER" id="PTHR30558">
    <property type="entry name" value="EXBD MEMBRANE COMPONENT OF PMF-DRIVEN MACROMOLECULE IMPORT SYSTEM"/>
    <property type="match status" value="1"/>
</dbReference>
<dbReference type="OrthoDB" id="1375727at2"/>
<dbReference type="AlphaFoldDB" id="A0A3E2NMB9"/>
<reference evidence="8 9" key="1">
    <citation type="submission" date="2018-08" db="EMBL/GenBank/DDBJ databases">
        <title>Mucilaginibacter terrae sp. nov., isolated from manganese diggings.</title>
        <authorList>
            <person name="Huang Y."/>
            <person name="Zhou Z."/>
        </authorList>
    </citation>
    <scope>NUCLEOTIDE SEQUENCE [LARGE SCALE GENOMIC DNA]</scope>
    <source>
        <strain evidence="8 9">ZH6</strain>
    </source>
</reference>
<comment type="similarity">
    <text evidence="2 7">Belongs to the ExbD/TolR family.</text>
</comment>
<keyword evidence="5" id="KW-1133">Transmembrane helix</keyword>
<dbReference type="EMBL" id="QWDE01000003">
    <property type="protein sequence ID" value="RFZ82139.1"/>
    <property type="molecule type" value="Genomic_DNA"/>
</dbReference>
<dbReference type="GO" id="GO:0022857">
    <property type="term" value="F:transmembrane transporter activity"/>
    <property type="evidence" value="ECO:0007669"/>
    <property type="project" value="InterPro"/>
</dbReference>
<evidence type="ECO:0000256" key="2">
    <source>
        <dbReference type="ARBA" id="ARBA00005811"/>
    </source>
</evidence>
<dbReference type="Pfam" id="PF02472">
    <property type="entry name" value="ExbD"/>
    <property type="match status" value="1"/>
</dbReference>
<dbReference type="InterPro" id="IPR003400">
    <property type="entry name" value="ExbD"/>
</dbReference>
<evidence type="ECO:0000256" key="5">
    <source>
        <dbReference type="ARBA" id="ARBA00022989"/>
    </source>
</evidence>
<evidence type="ECO:0000256" key="6">
    <source>
        <dbReference type="ARBA" id="ARBA00023136"/>
    </source>
</evidence>
<evidence type="ECO:0000256" key="7">
    <source>
        <dbReference type="RuleBase" id="RU003879"/>
    </source>
</evidence>
<keyword evidence="6" id="KW-0472">Membrane</keyword>
<dbReference type="Gene3D" id="3.30.420.270">
    <property type="match status" value="1"/>
</dbReference>
<name>A0A3E2NMB9_9SPHI</name>
<keyword evidence="9" id="KW-1185">Reference proteome</keyword>
<dbReference type="GO" id="GO:0015031">
    <property type="term" value="P:protein transport"/>
    <property type="evidence" value="ECO:0007669"/>
    <property type="project" value="UniProtKB-KW"/>
</dbReference>
<evidence type="ECO:0000313" key="9">
    <source>
        <dbReference type="Proteomes" id="UP000260823"/>
    </source>
</evidence>
<evidence type="ECO:0000256" key="4">
    <source>
        <dbReference type="ARBA" id="ARBA00022692"/>
    </source>
</evidence>
<dbReference type="Proteomes" id="UP000260823">
    <property type="component" value="Unassembled WGS sequence"/>
</dbReference>
<comment type="caution">
    <text evidence="8">The sequence shown here is derived from an EMBL/GenBank/DDBJ whole genome shotgun (WGS) entry which is preliminary data.</text>
</comment>